<protein>
    <submittedName>
        <fullName evidence="1">Uncharacterized protein</fullName>
    </submittedName>
</protein>
<proteinExistence type="predicted"/>
<dbReference type="RefSeq" id="XP_049143438.1">
    <property type="nucleotide sequence ID" value="XM_049286295.1"/>
</dbReference>
<feature type="non-terminal residue" evidence="1">
    <location>
        <position position="1"/>
    </location>
</feature>
<gene>
    <name evidence="1" type="ORF">CLUP02_07300</name>
</gene>
<dbReference type="GeneID" id="73341305"/>
<organism evidence="1 2">
    <name type="scientific">Colletotrichum lupini</name>
    <dbReference type="NCBI Taxonomy" id="145971"/>
    <lineage>
        <taxon>Eukaryota</taxon>
        <taxon>Fungi</taxon>
        <taxon>Dikarya</taxon>
        <taxon>Ascomycota</taxon>
        <taxon>Pezizomycotina</taxon>
        <taxon>Sordariomycetes</taxon>
        <taxon>Hypocreomycetidae</taxon>
        <taxon>Glomerellales</taxon>
        <taxon>Glomerellaceae</taxon>
        <taxon>Colletotrichum</taxon>
        <taxon>Colletotrichum acutatum species complex</taxon>
    </lineage>
</organism>
<evidence type="ECO:0000313" key="1">
    <source>
        <dbReference type="EMBL" id="UQC81814.1"/>
    </source>
</evidence>
<evidence type="ECO:0000313" key="2">
    <source>
        <dbReference type="Proteomes" id="UP000830671"/>
    </source>
</evidence>
<sequence>LIKFVYFIFYKKLNIIKDLIYIFTKTIFSNYNLLKEIILDRNKLFILQF</sequence>
<accession>A0A9Q8SQQ9</accession>
<reference evidence="1" key="1">
    <citation type="journal article" date="2021" name="Mol. Plant Microbe Interact.">
        <title>Complete Genome Sequence of the Plant-Pathogenic Fungus Colletotrichum lupini.</title>
        <authorList>
            <person name="Baroncelli R."/>
            <person name="Pensec F."/>
            <person name="Da Lio D."/>
            <person name="Boufleur T."/>
            <person name="Vicente I."/>
            <person name="Sarrocco S."/>
            <person name="Picot A."/>
            <person name="Baraldi E."/>
            <person name="Sukno S."/>
            <person name="Thon M."/>
            <person name="Le Floch G."/>
        </authorList>
    </citation>
    <scope>NUCLEOTIDE SEQUENCE</scope>
    <source>
        <strain evidence="1">IMI 504893</strain>
    </source>
</reference>
<dbReference type="AlphaFoldDB" id="A0A9Q8SQQ9"/>
<name>A0A9Q8SQQ9_9PEZI</name>
<keyword evidence="2" id="KW-1185">Reference proteome</keyword>
<dbReference type="Proteomes" id="UP000830671">
    <property type="component" value="Chromosome 4"/>
</dbReference>
<dbReference type="KEGG" id="clup:CLUP02_07300"/>
<dbReference type="EMBL" id="CP019476">
    <property type="protein sequence ID" value="UQC81814.1"/>
    <property type="molecule type" value="Genomic_DNA"/>
</dbReference>